<dbReference type="SMART" id="SM00239">
    <property type="entry name" value="C2"/>
    <property type="match status" value="3"/>
</dbReference>
<name>A0ABM1SN60_LIMPO</name>
<dbReference type="Pfam" id="PF00168">
    <property type="entry name" value="C2"/>
    <property type="match status" value="3"/>
</dbReference>
<dbReference type="RefSeq" id="XP_022245065.1">
    <property type="nucleotide sequence ID" value="XM_022389357.1"/>
</dbReference>
<evidence type="ECO:0000256" key="2">
    <source>
        <dbReference type="SAM" id="Phobius"/>
    </source>
</evidence>
<dbReference type="Gene3D" id="2.60.40.150">
    <property type="entry name" value="C2 domain"/>
    <property type="match status" value="3"/>
</dbReference>
<dbReference type="SUPFAM" id="SSF49562">
    <property type="entry name" value="C2 domain (Calcium/lipid-binding domain, CaLB)"/>
    <property type="match status" value="3"/>
</dbReference>
<dbReference type="PANTHER" id="PTHR10024:SF234">
    <property type="entry name" value="SYNAPTOTAGMIN-15-RELATED"/>
    <property type="match status" value="1"/>
</dbReference>
<sequence>MAMFSMCCYCFKFKYNIIPKRWTWSRFHASEDDVSEAVCLSGHHLPPGHQKLGVTLPNTEEGWTERERRFSMYSVSTDASTVSTSLQFSDTSQSTLQKLEETKSSWQSQEDFDLEEACENDDMNSDHFGYLLFNTDYDDKHNRLTVILKRAEDLPYMGQEKTYDTFVRVTVLPCKRKYFKSSRIVKNALNPEFQEYLTFPIEKKDLQKQTLRLSLFDYSRQGRHDAIGHILVPMYQVVLQRTKDHRLPLTPQSLPLENLGQVLLALSYSSTKSLLTVSILRGRDYRINPAVVKTPLKNLCSKGEPLLISLMSLAFAVVVLVTVGFTIYRRRKNQGSYEEFPQGTKVERSSRRSTDASMYGCITQERPINFVVPAMSLSILHSPGETSLSSSSSPDAILGSRLSLIDNGPLGPSDSPLLGGLNPELYKVSYDNTGEEFFFPDGHRGRLWFSLEYDATKERLVVQLIKGKNFPSRTLGSVNCCDPFVRIFLLPDERRYLQTKIKKKTCNPKFEENFVFQIPNKAIEERTLKFTVFDSDRGKKYNLIGHVIYPLKDTDVTTNENVIVWRDLEKDVDEASSEHGEMLVSMTYSHNLERLTVTVFEVQGLRLPEDTTVLNTYVKITFMLDNKPVKTKKSLVAKKTAEPKYNETFIFRLAPNCVNTASFILQVMAASGSQKDKSLGRVVLGSYMFARGKAMEHWNEVVTGNHRQVRCWHKLT</sequence>
<evidence type="ECO:0000259" key="3">
    <source>
        <dbReference type="PROSITE" id="PS50004"/>
    </source>
</evidence>
<dbReference type="GeneID" id="106462175"/>
<reference evidence="5 6" key="1">
    <citation type="submission" date="2025-05" db="UniProtKB">
        <authorList>
            <consortium name="RefSeq"/>
        </authorList>
    </citation>
    <scope>IDENTIFICATION</scope>
    <source>
        <tissue evidence="5 6">Muscle</tissue>
    </source>
</reference>
<keyword evidence="2" id="KW-1133">Transmembrane helix</keyword>
<evidence type="ECO:0000313" key="6">
    <source>
        <dbReference type="RefSeq" id="XP_022245066.1"/>
    </source>
</evidence>
<keyword evidence="2" id="KW-0472">Membrane</keyword>
<dbReference type="InterPro" id="IPR035892">
    <property type="entry name" value="C2_domain_sf"/>
</dbReference>
<feature type="transmembrane region" description="Helical" evidence="2">
    <location>
        <begin position="306"/>
        <end position="328"/>
    </location>
</feature>
<protein>
    <submittedName>
        <fullName evidence="5 6">Synaptotagmin-15-like isoform X1</fullName>
    </submittedName>
</protein>
<proteinExistence type="predicted"/>
<accession>A0ABM1SN60</accession>
<dbReference type="PRINTS" id="PR00399">
    <property type="entry name" value="SYNAPTOTAGMN"/>
</dbReference>
<evidence type="ECO:0000313" key="5">
    <source>
        <dbReference type="RefSeq" id="XP_022245065.1"/>
    </source>
</evidence>
<dbReference type="PROSITE" id="PS50004">
    <property type="entry name" value="C2"/>
    <property type="match status" value="3"/>
</dbReference>
<dbReference type="RefSeq" id="XP_022245066.1">
    <property type="nucleotide sequence ID" value="XM_022389358.1"/>
</dbReference>
<gene>
    <name evidence="5 6" type="primary">LOC106462175</name>
</gene>
<dbReference type="PANTHER" id="PTHR10024">
    <property type="entry name" value="SYNAPTOTAGMIN"/>
    <property type="match status" value="1"/>
</dbReference>
<dbReference type="InterPro" id="IPR047897">
    <property type="entry name" value="Synaptotagmin-15/17_C2A"/>
</dbReference>
<keyword evidence="4" id="KW-1185">Reference proteome</keyword>
<evidence type="ECO:0000256" key="1">
    <source>
        <dbReference type="ARBA" id="ARBA00022737"/>
    </source>
</evidence>
<keyword evidence="2" id="KW-0812">Transmembrane</keyword>
<feature type="domain" description="C2" evidence="3">
    <location>
        <begin position="443"/>
        <end position="566"/>
    </location>
</feature>
<evidence type="ECO:0000313" key="4">
    <source>
        <dbReference type="Proteomes" id="UP000694941"/>
    </source>
</evidence>
<dbReference type="InterPro" id="IPR000008">
    <property type="entry name" value="C2_dom"/>
</dbReference>
<dbReference type="Proteomes" id="UP000694941">
    <property type="component" value="Unplaced"/>
</dbReference>
<organism evidence="4 6">
    <name type="scientific">Limulus polyphemus</name>
    <name type="common">Atlantic horseshoe crab</name>
    <dbReference type="NCBI Taxonomy" id="6850"/>
    <lineage>
        <taxon>Eukaryota</taxon>
        <taxon>Metazoa</taxon>
        <taxon>Ecdysozoa</taxon>
        <taxon>Arthropoda</taxon>
        <taxon>Chelicerata</taxon>
        <taxon>Merostomata</taxon>
        <taxon>Xiphosura</taxon>
        <taxon>Limulidae</taxon>
        <taxon>Limulus</taxon>
    </lineage>
</organism>
<feature type="domain" description="C2" evidence="3">
    <location>
        <begin position="578"/>
        <end position="699"/>
    </location>
</feature>
<feature type="domain" description="C2" evidence="3">
    <location>
        <begin position="127"/>
        <end position="247"/>
    </location>
</feature>
<dbReference type="InterPro" id="IPR001565">
    <property type="entry name" value="Synaptotagmin"/>
</dbReference>
<dbReference type="CDD" id="cd08390">
    <property type="entry name" value="C2A_Synaptotagmin-15-17"/>
    <property type="match status" value="1"/>
</dbReference>
<keyword evidence="1" id="KW-0677">Repeat</keyword>